<evidence type="ECO:0000259" key="9">
    <source>
        <dbReference type="PROSITE" id="PS51755"/>
    </source>
</evidence>
<dbReference type="Pfam" id="PF00072">
    <property type="entry name" value="Response_reg"/>
    <property type="match status" value="1"/>
</dbReference>
<dbReference type="PROSITE" id="PS51755">
    <property type="entry name" value="OMPR_PHOB"/>
    <property type="match status" value="1"/>
</dbReference>
<dbReference type="EMBL" id="JBAKBA010000004">
    <property type="protein sequence ID" value="MEL0658102.1"/>
    <property type="molecule type" value="Genomic_DNA"/>
</dbReference>
<keyword evidence="1 6" id="KW-0597">Phosphoprotein</keyword>
<evidence type="ECO:0000256" key="2">
    <source>
        <dbReference type="ARBA" id="ARBA00023012"/>
    </source>
</evidence>
<evidence type="ECO:0000313" key="11">
    <source>
        <dbReference type="Proteomes" id="UP001366060"/>
    </source>
</evidence>
<evidence type="ECO:0000256" key="1">
    <source>
        <dbReference type="ARBA" id="ARBA00022553"/>
    </source>
</evidence>
<dbReference type="PANTHER" id="PTHR48111">
    <property type="entry name" value="REGULATOR OF RPOS"/>
    <property type="match status" value="1"/>
</dbReference>
<gene>
    <name evidence="10" type="ORF">V6255_03020</name>
</gene>
<keyword evidence="11" id="KW-1185">Reference proteome</keyword>
<keyword evidence="5" id="KW-0804">Transcription</keyword>
<feature type="modified residue" description="4-aspartylphosphate" evidence="6">
    <location>
        <position position="51"/>
    </location>
</feature>
<dbReference type="Pfam" id="PF00486">
    <property type="entry name" value="Trans_reg_C"/>
    <property type="match status" value="1"/>
</dbReference>
<dbReference type="InterPro" id="IPR039420">
    <property type="entry name" value="WalR-like"/>
</dbReference>
<protein>
    <submittedName>
        <fullName evidence="10">Response regulator transcription factor</fullName>
    </submittedName>
</protein>
<evidence type="ECO:0000256" key="6">
    <source>
        <dbReference type="PROSITE-ProRule" id="PRU00169"/>
    </source>
</evidence>
<name>A0ABU9H8W5_9GAMM</name>
<dbReference type="CDD" id="cd17624">
    <property type="entry name" value="REC_OmpR_PmrA-like"/>
    <property type="match status" value="1"/>
</dbReference>
<dbReference type="SMART" id="SM00448">
    <property type="entry name" value="REC"/>
    <property type="match status" value="1"/>
</dbReference>
<evidence type="ECO:0000256" key="7">
    <source>
        <dbReference type="PROSITE-ProRule" id="PRU01091"/>
    </source>
</evidence>
<feature type="domain" description="OmpR/PhoB-type" evidence="9">
    <location>
        <begin position="125"/>
        <end position="223"/>
    </location>
</feature>
<evidence type="ECO:0000313" key="10">
    <source>
        <dbReference type="EMBL" id="MEL0658102.1"/>
    </source>
</evidence>
<sequence length="224" mass="25059">MKILVVEDSQHLRRSLVVGLSNLGFTVEATGDGSEGLNLALYNQFDLIILDLMLPNIDGMTLLKTIRQENIHSKVIILSARVTVDDRVNGLLAGADDYLVKPFSFDELHARIMSIQKRGEISHFNNVIKQNDFVLDTQQKSFAYQDNLIDLTKNEFKIIEVIFSAKGNVVSTSKISESVVGHFDELSKNSIEAHLSSVRRKTKQVGGILPIKNRRGFGYLVEQS</sequence>
<dbReference type="RefSeq" id="WP_341626818.1">
    <property type="nucleotide sequence ID" value="NZ_JBAKBA010000004.1"/>
</dbReference>
<dbReference type="InterPro" id="IPR001789">
    <property type="entry name" value="Sig_transdc_resp-reg_receiver"/>
</dbReference>
<dbReference type="Gene3D" id="1.10.10.10">
    <property type="entry name" value="Winged helix-like DNA-binding domain superfamily/Winged helix DNA-binding domain"/>
    <property type="match status" value="1"/>
</dbReference>
<dbReference type="Gene3D" id="3.40.50.2300">
    <property type="match status" value="1"/>
</dbReference>
<evidence type="ECO:0000256" key="5">
    <source>
        <dbReference type="ARBA" id="ARBA00023163"/>
    </source>
</evidence>
<accession>A0ABU9H8W5</accession>
<dbReference type="InterPro" id="IPR011006">
    <property type="entry name" value="CheY-like_superfamily"/>
</dbReference>
<dbReference type="PANTHER" id="PTHR48111:SF1">
    <property type="entry name" value="TWO-COMPONENT RESPONSE REGULATOR ORR33"/>
    <property type="match status" value="1"/>
</dbReference>
<evidence type="ECO:0000256" key="3">
    <source>
        <dbReference type="ARBA" id="ARBA00023015"/>
    </source>
</evidence>
<dbReference type="Proteomes" id="UP001366060">
    <property type="component" value="Unassembled WGS sequence"/>
</dbReference>
<keyword evidence="4 7" id="KW-0238">DNA-binding</keyword>
<comment type="caution">
    <text evidence="10">The sequence shown here is derived from an EMBL/GenBank/DDBJ whole genome shotgun (WGS) entry which is preliminary data.</text>
</comment>
<dbReference type="CDD" id="cd00383">
    <property type="entry name" value="trans_reg_C"/>
    <property type="match status" value="1"/>
</dbReference>
<keyword evidence="3" id="KW-0805">Transcription regulation</keyword>
<dbReference type="PROSITE" id="PS50110">
    <property type="entry name" value="RESPONSE_REGULATORY"/>
    <property type="match status" value="1"/>
</dbReference>
<dbReference type="Gene3D" id="6.10.250.690">
    <property type="match status" value="1"/>
</dbReference>
<reference evidence="10 11" key="1">
    <citation type="submission" date="2024-02" db="EMBL/GenBank/DDBJ databases">
        <title>Bacteria isolated from the canopy kelp, Nereocystis luetkeana.</title>
        <authorList>
            <person name="Pfister C.A."/>
            <person name="Younker I.T."/>
            <person name="Light S.H."/>
        </authorList>
    </citation>
    <scope>NUCLEOTIDE SEQUENCE [LARGE SCALE GENOMIC DNA]</scope>
    <source>
        <strain evidence="10 11">TI.2.07</strain>
    </source>
</reference>
<dbReference type="SMART" id="SM00862">
    <property type="entry name" value="Trans_reg_C"/>
    <property type="match status" value="1"/>
</dbReference>
<dbReference type="SUPFAM" id="SSF52172">
    <property type="entry name" value="CheY-like"/>
    <property type="match status" value="1"/>
</dbReference>
<evidence type="ECO:0000259" key="8">
    <source>
        <dbReference type="PROSITE" id="PS50110"/>
    </source>
</evidence>
<dbReference type="InterPro" id="IPR036388">
    <property type="entry name" value="WH-like_DNA-bd_sf"/>
</dbReference>
<dbReference type="InterPro" id="IPR001867">
    <property type="entry name" value="OmpR/PhoB-type_DNA-bd"/>
</dbReference>
<proteinExistence type="predicted"/>
<organism evidence="10 11">
    <name type="scientific">Psychromonas arctica</name>
    <dbReference type="NCBI Taxonomy" id="168275"/>
    <lineage>
        <taxon>Bacteria</taxon>
        <taxon>Pseudomonadati</taxon>
        <taxon>Pseudomonadota</taxon>
        <taxon>Gammaproteobacteria</taxon>
        <taxon>Alteromonadales</taxon>
        <taxon>Psychromonadaceae</taxon>
        <taxon>Psychromonas</taxon>
    </lineage>
</organism>
<keyword evidence="2" id="KW-0902">Two-component regulatory system</keyword>
<feature type="DNA-binding region" description="OmpR/PhoB-type" evidence="7">
    <location>
        <begin position="125"/>
        <end position="223"/>
    </location>
</feature>
<feature type="domain" description="Response regulatory" evidence="8">
    <location>
        <begin position="2"/>
        <end position="116"/>
    </location>
</feature>
<evidence type="ECO:0000256" key="4">
    <source>
        <dbReference type="ARBA" id="ARBA00023125"/>
    </source>
</evidence>